<evidence type="ECO:0000256" key="2">
    <source>
        <dbReference type="ARBA" id="ARBA00022741"/>
    </source>
</evidence>
<evidence type="ECO:0000259" key="4">
    <source>
        <dbReference type="Pfam" id="PF01406"/>
    </source>
</evidence>
<feature type="domain" description="tRNA synthetases class I catalytic" evidence="4">
    <location>
        <begin position="16"/>
        <end position="194"/>
    </location>
</feature>
<dbReference type="PANTHER" id="PTHR10890">
    <property type="entry name" value="CYSTEINYL-TRNA SYNTHETASE"/>
    <property type="match status" value="1"/>
</dbReference>
<keyword evidence="1" id="KW-0436">Ligase</keyword>
<feature type="non-terminal residue" evidence="5">
    <location>
        <position position="194"/>
    </location>
</feature>
<dbReference type="GO" id="GO:0005829">
    <property type="term" value="C:cytosol"/>
    <property type="evidence" value="ECO:0007669"/>
    <property type="project" value="TreeGrafter"/>
</dbReference>
<gene>
    <name evidence="5" type="ORF">S12H4_39437</name>
</gene>
<keyword evidence="3" id="KW-0067">ATP-binding</keyword>
<evidence type="ECO:0000256" key="1">
    <source>
        <dbReference type="ARBA" id="ARBA00022598"/>
    </source>
</evidence>
<dbReference type="PROSITE" id="PS51257">
    <property type="entry name" value="PROKAR_LIPOPROTEIN"/>
    <property type="match status" value="1"/>
</dbReference>
<dbReference type="Gene3D" id="3.40.50.620">
    <property type="entry name" value="HUPs"/>
    <property type="match status" value="1"/>
</dbReference>
<evidence type="ECO:0000256" key="3">
    <source>
        <dbReference type="ARBA" id="ARBA00022840"/>
    </source>
</evidence>
<dbReference type="Pfam" id="PF01406">
    <property type="entry name" value="tRNA-synt_1e"/>
    <property type="match status" value="1"/>
</dbReference>
<sequence>MKLKLYDTYTRRLREFEPLHTNYVGLYACGLTVYDYAHIGNLRTYIFEDVLRRVLEFNAYTVQHVMNITDVGHLVSDADTGEDKMELSSRRLGKSSWELADFYTQAFRDDLQDLNILEPDIWCKATEHIREQIELVECIEKKGFTYKTTDGIYFDTSKLPDYGSFARLDIDGLKAGSRIDIGGKQNPTDFALWK</sequence>
<dbReference type="EMBL" id="BARW01023839">
    <property type="protein sequence ID" value="GAJ00236.1"/>
    <property type="molecule type" value="Genomic_DNA"/>
</dbReference>
<protein>
    <recommendedName>
        <fullName evidence="4">tRNA synthetases class I catalytic domain-containing protein</fullName>
    </recommendedName>
</protein>
<accession>X1UK12</accession>
<dbReference type="InterPro" id="IPR024909">
    <property type="entry name" value="Cys-tRNA/MSH_ligase"/>
</dbReference>
<dbReference type="SUPFAM" id="SSF52374">
    <property type="entry name" value="Nucleotidylyl transferase"/>
    <property type="match status" value="1"/>
</dbReference>
<keyword evidence="2" id="KW-0547">Nucleotide-binding</keyword>
<dbReference type="InterPro" id="IPR032678">
    <property type="entry name" value="tRNA-synt_1_cat_dom"/>
</dbReference>
<name>X1UK12_9ZZZZ</name>
<dbReference type="AlphaFoldDB" id="X1UK12"/>
<dbReference type="GO" id="GO:0004817">
    <property type="term" value="F:cysteine-tRNA ligase activity"/>
    <property type="evidence" value="ECO:0007669"/>
    <property type="project" value="TreeGrafter"/>
</dbReference>
<evidence type="ECO:0000313" key="5">
    <source>
        <dbReference type="EMBL" id="GAJ00236.1"/>
    </source>
</evidence>
<dbReference type="GO" id="GO:0005524">
    <property type="term" value="F:ATP binding"/>
    <property type="evidence" value="ECO:0007669"/>
    <property type="project" value="UniProtKB-KW"/>
</dbReference>
<reference evidence="5" key="1">
    <citation type="journal article" date="2014" name="Front. Microbiol.">
        <title>High frequency of phylogenetically diverse reductive dehalogenase-homologous genes in deep subseafloor sedimentary metagenomes.</title>
        <authorList>
            <person name="Kawai M."/>
            <person name="Futagami T."/>
            <person name="Toyoda A."/>
            <person name="Takaki Y."/>
            <person name="Nishi S."/>
            <person name="Hori S."/>
            <person name="Arai W."/>
            <person name="Tsubouchi T."/>
            <person name="Morono Y."/>
            <person name="Uchiyama I."/>
            <person name="Ito T."/>
            <person name="Fujiyama A."/>
            <person name="Inagaki F."/>
            <person name="Takami H."/>
        </authorList>
    </citation>
    <scope>NUCLEOTIDE SEQUENCE</scope>
    <source>
        <strain evidence="5">Expedition CK06-06</strain>
    </source>
</reference>
<proteinExistence type="predicted"/>
<dbReference type="GO" id="GO:0006423">
    <property type="term" value="P:cysteinyl-tRNA aminoacylation"/>
    <property type="evidence" value="ECO:0007669"/>
    <property type="project" value="TreeGrafter"/>
</dbReference>
<dbReference type="PANTHER" id="PTHR10890:SF3">
    <property type="entry name" value="CYSTEINE--TRNA LIGASE, CYTOPLASMIC"/>
    <property type="match status" value="1"/>
</dbReference>
<comment type="caution">
    <text evidence="5">The sequence shown here is derived from an EMBL/GenBank/DDBJ whole genome shotgun (WGS) entry which is preliminary data.</text>
</comment>
<organism evidence="5">
    <name type="scientific">marine sediment metagenome</name>
    <dbReference type="NCBI Taxonomy" id="412755"/>
    <lineage>
        <taxon>unclassified sequences</taxon>
        <taxon>metagenomes</taxon>
        <taxon>ecological metagenomes</taxon>
    </lineage>
</organism>
<dbReference type="InterPro" id="IPR014729">
    <property type="entry name" value="Rossmann-like_a/b/a_fold"/>
</dbReference>